<feature type="compositionally biased region" description="Basic and acidic residues" evidence="1">
    <location>
        <begin position="1"/>
        <end position="10"/>
    </location>
</feature>
<organism evidence="2">
    <name type="scientific">Timema monikensis</name>
    <dbReference type="NCBI Taxonomy" id="170555"/>
    <lineage>
        <taxon>Eukaryota</taxon>
        <taxon>Metazoa</taxon>
        <taxon>Ecdysozoa</taxon>
        <taxon>Arthropoda</taxon>
        <taxon>Hexapoda</taxon>
        <taxon>Insecta</taxon>
        <taxon>Pterygota</taxon>
        <taxon>Neoptera</taxon>
        <taxon>Polyneoptera</taxon>
        <taxon>Phasmatodea</taxon>
        <taxon>Timematodea</taxon>
        <taxon>Timematoidea</taxon>
        <taxon>Timematidae</taxon>
        <taxon>Timema</taxon>
    </lineage>
</organism>
<protein>
    <submittedName>
        <fullName evidence="2">Uncharacterized protein</fullName>
    </submittedName>
</protein>
<evidence type="ECO:0000256" key="1">
    <source>
        <dbReference type="SAM" id="MobiDB-lite"/>
    </source>
</evidence>
<sequence length="95" mass="10712">MQYHLVRGEGRVWQSDKSVPGPRIEPRTPSTLPLDRQLANALVVLSSTAEDGEIEMDEVSDYMKVVEKSANKSLTSLHQLNTVLRQQPRQRNGAR</sequence>
<dbReference type="EMBL" id="OB796412">
    <property type="protein sequence ID" value="CAD7433408.1"/>
    <property type="molecule type" value="Genomic_DNA"/>
</dbReference>
<dbReference type="AlphaFoldDB" id="A0A7R9EG90"/>
<evidence type="ECO:0000313" key="2">
    <source>
        <dbReference type="EMBL" id="CAD7433408.1"/>
    </source>
</evidence>
<accession>A0A7R9EG90</accession>
<reference evidence="2" key="1">
    <citation type="submission" date="2020-11" db="EMBL/GenBank/DDBJ databases">
        <authorList>
            <person name="Tran Van P."/>
        </authorList>
    </citation>
    <scope>NUCLEOTIDE SEQUENCE</scope>
</reference>
<name>A0A7R9EG90_9NEOP</name>
<gene>
    <name evidence="2" type="ORF">TMSB3V08_LOCUS10084</name>
</gene>
<feature type="region of interest" description="Disordered" evidence="1">
    <location>
        <begin position="1"/>
        <end position="31"/>
    </location>
</feature>
<proteinExistence type="predicted"/>